<dbReference type="RefSeq" id="WP_319696659.1">
    <property type="nucleotide sequence ID" value="NZ_JARAWN010000301.1"/>
</dbReference>
<dbReference type="Gene3D" id="3.20.20.70">
    <property type="entry name" value="Aldolase class I"/>
    <property type="match status" value="1"/>
</dbReference>
<accession>A0AAJ2UQ17</accession>
<keyword evidence="3" id="KW-0408">Iron</keyword>
<dbReference type="SFLD" id="SFLDS00029">
    <property type="entry name" value="Radical_SAM"/>
    <property type="match status" value="1"/>
</dbReference>
<dbReference type="GO" id="GO:0046872">
    <property type="term" value="F:metal ion binding"/>
    <property type="evidence" value="ECO:0007669"/>
    <property type="project" value="UniProtKB-KW"/>
</dbReference>
<feature type="domain" description="Radical SAM core" evidence="6">
    <location>
        <begin position="8"/>
        <end position="242"/>
    </location>
</feature>
<dbReference type="InterPro" id="IPR026335">
    <property type="entry name" value="rSAM_SPASM_FxsB"/>
</dbReference>
<dbReference type="GO" id="GO:0051536">
    <property type="term" value="F:iron-sulfur cluster binding"/>
    <property type="evidence" value="ECO:0007669"/>
    <property type="project" value="UniProtKB-KW"/>
</dbReference>
<evidence type="ECO:0000256" key="5">
    <source>
        <dbReference type="SAM" id="MobiDB-lite"/>
    </source>
</evidence>
<dbReference type="PROSITE" id="PS51918">
    <property type="entry name" value="RADICAL_SAM"/>
    <property type="match status" value="1"/>
</dbReference>
<dbReference type="EMBL" id="JARAWN010000301">
    <property type="protein sequence ID" value="MDX3134549.1"/>
    <property type="molecule type" value="Genomic_DNA"/>
</dbReference>
<dbReference type="InterPro" id="IPR023867">
    <property type="entry name" value="Sulphatase_maturase_rSAM"/>
</dbReference>
<comment type="caution">
    <text evidence="7">The sequence shown here is derived from an EMBL/GenBank/DDBJ whole genome shotgun (WGS) entry which is preliminary data.</text>
</comment>
<dbReference type="CDD" id="cd01335">
    <property type="entry name" value="Radical_SAM"/>
    <property type="match status" value="1"/>
</dbReference>
<dbReference type="SFLD" id="SFLDG01386">
    <property type="entry name" value="main_SPASM_domain-containing"/>
    <property type="match status" value="1"/>
</dbReference>
<keyword evidence="4" id="KW-0411">Iron-sulfur</keyword>
<evidence type="ECO:0000313" key="7">
    <source>
        <dbReference type="EMBL" id="MDX3134549.1"/>
    </source>
</evidence>
<dbReference type="PANTHER" id="PTHR43273:SF8">
    <property type="entry name" value="RADICAL SAM DOMAIN PROTEIN"/>
    <property type="match status" value="1"/>
</dbReference>
<name>A0AAJ2UQ17_9ACTN</name>
<dbReference type="NCBIfam" id="TIGR04269">
    <property type="entry name" value="SAM_SPASM_FxsB"/>
    <property type="match status" value="1"/>
</dbReference>
<dbReference type="Proteomes" id="UP001273589">
    <property type="component" value="Unassembled WGS sequence"/>
</dbReference>
<organism evidence="7 8">
    <name type="scientific">Streptomyces europaeiscabiei</name>
    <dbReference type="NCBI Taxonomy" id="146819"/>
    <lineage>
        <taxon>Bacteria</taxon>
        <taxon>Bacillati</taxon>
        <taxon>Actinomycetota</taxon>
        <taxon>Actinomycetes</taxon>
        <taxon>Kitasatosporales</taxon>
        <taxon>Streptomycetaceae</taxon>
        <taxon>Streptomyces</taxon>
    </lineage>
</organism>
<reference evidence="7" key="1">
    <citation type="journal article" date="2023" name="Microb. Genom.">
        <title>Mesoterricola silvestris gen. nov., sp. nov., Mesoterricola sediminis sp. nov., Geothrix oryzae sp. nov., Geothrix edaphica sp. nov., Geothrix rubra sp. nov., and Geothrix limicola sp. nov., six novel members of Acidobacteriota isolated from soils.</title>
        <authorList>
            <person name="Weisberg A.J."/>
            <person name="Pearce E."/>
            <person name="Kramer C.G."/>
            <person name="Chang J.H."/>
            <person name="Clarke C.R."/>
        </authorList>
    </citation>
    <scope>NUCLEOTIDE SEQUENCE</scope>
    <source>
        <strain evidence="7">ND06-05F</strain>
    </source>
</reference>
<dbReference type="AlphaFoldDB" id="A0AAJ2UQ17"/>
<feature type="compositionally biased region" description="Basic and acidic residues" evidence="5">
    <location>
        <begin position="449"/>
        <end position="461"/>
    </location>
</feature>
<evidence type="ECO:0000256" key="3">
    <source>
        <dbReference type="ARBA" id="ARBA00023004"/>
    </source>
</evidence>
<keyword evidence="1" id="KW-0949">S-adenosyl-L-methionine</keyword>
<dbReference type="InterPro" id="IPR058240">
    <property type="entry name" value="rSAM_sf"/>
</dbReference>
<evidence type="ECO:0000256" key="1">
    <source>
        <dbReference type="ARBA" id="ARBA00022691"/>
    </source>
</evidence>
<proteinExistence type="predicted"/>
<dbReference type="InterPro" id="IPR026337">
    <property type="entry name" value="AKG_HExxH"/>
</dbReference>
<sequence length="832" mass="89840">MNVMGRPLLPLRQFVLKMHSRCDLACDHCYVYEHADQSWRGRPRVVSDEVLRTTAKRIAEHAKTHGLTAVHVVLHGGEPLLAGRTRLRRAATELTAALGGVCELDLRIHTNAVTLDERFLDLFDEFGIKVGVSLDGDRAANDLHRRYADGRSSHDRVVRAVALLNRPRYRHLFAGILCTIDLRNDPVAVHDALAELTPPRVDFLLPHATWDEPPPRPAEDIDGTAYARWLLAVHDRWAATGRSMDVRVFDSVLRTLRGESSLTESLGLAPADLAVIETDGTFEQADSLKTAHDGAPATGLDVFAHSLDEVAAHPGIVARQQGVEGLAAQCRACPVVRSCGGGLYAHRYRSDGSGFLNPSVYCSDLLSFVTDLRDRHMADQSVRPALAEHHLAELATGRGTDTTVELLARHQLALVRELLGHVRHEATTHTPPGGDAEKAEGGGGGGDGGDGRDGRDGRDGEDAWNTLTVLDSEAPESVDRVLAHPYVRSWALGCLGSGPQAGPAGGDTESAAATAARGIAEIAAAAAVRAGRPAAVVVPVHEGLLRLPSLGTLTVAAGAERVVVRTDTDGFTVHADDRMYTMPRNGPEDPAWRGNRRFELDGWTVTLEDTDPSRACHDHPAHPRLAEEEAEAWRADLTGAWAWIRRELPQYAPGIAAGLRVITPLLPSPEGADISSAARDAFGAVAIARPATPQTLALLLVHEFQHVKLGAVLDLVDLHDPTCDKLFYAPWRPDPRPLEGLLQGTYAHLAVVDFWRARWRSGGGREAEVRFSRWRDQTAEAAATLAGSGALTEAGERFVGGLRAALAGDEVSADALRAARRAAEEHRRTVRP</sequence>
<evidence type="ECO:0000256" key="4">
    <source>
        <dbReference type="ARBA" id="ARBA00023014"/>
    </source>
</evidence>
<keyword evidence="2" id="KW-0479">Metal-binding</keyword>
<feature type="region of interest" description="Disordered" evidence="5">
    <location>
        <begin position="425"/>
        <end position="462"/>
    </location>
</feature>
<gene>
    <name evidence="7" type="ORF">PV367_33255</name>
</gene>
<evidence type="ECO:0000313" key="8">
    <source>
        <dbReference type="Proteomes" id="UP001273589"/>
    </source>
</evidence>
<dbReference type="NCBIfam" id="TIGR04267">
    <property type="entry name" value="mod_HExxH"/>
    <property type="match status" value="1"/>
</dbReference>
<dbReference type="SFLD" id="SFLDG01072">
    <property type="entry name" value="dehydrogenase_like"/>
    <property type="match status" value="1"/>
</dbReference>
<evidence type="ECO:0000256" key="2">
    <source>
        <dbReference type="ARBA" id="ARBA00022723"/>
    </source>
</evidence>
<dbReference type="InterPro" id="IPR013785">
    <property type="entry name" value="Aldolase_TIM"/>
</dbReference>
<evidence type="ECO:0000259" key="6">
    <source>
        <dbReference type="PROSITE" id="PS51918"/>
    </source>
</evidence>
<dbReference type="GO" id="GO:0016491">
    <property type="term" value="F:oxidoreductase activity"/>
    <property type="evidence" value="ECO:0007669"/>
    <property type="project" value="InterPro"/>
</dbReference>
<dbReference type="SUPFAM" id="SSF102114">
    <property type="entry name" value="Radical SAM enzymes"/>
    <property type="match status" value="1"/>
</dbReference>
<dbReference type="Pfam" id="PF04055">
    <property type="entry name" value="Radical_SAM"/>
    <property type="match status" value="1"/>
</dbReference>
<dbReference type="InterPro" id="IPR007197">
    <property type="entry name" value="rSAM"/>
</dbReference>
<dbReference type="SFLD" id="SFLDG01067">
    <property type="entry name" value="SPASM/twitch_domain_containing"/>
    <property type="match status" value="1"/>
</dbReference>
<protein>
    <submittedName>
        <fullName evidence="7">FxsB family radical SAM/SPASM domain protein</fullName>
    </submittedName>
</protein>
<dbReference type="PANTHER" id="PTHR43273">
    <property type="entry name" value="ANAEROBIC SULFATASE-MATURATING ENZYME HOMOLOG ASLB-RELATED"/>
    <property type="match status" value="1"/>
</dbReference>